<evidence type="ECO:0000256" key="2">
    <source>
        <dbReference type="SAM" id="SignalP"/>
    </source>
</evidence>
<dbReference type="PROSITE" id="PS51257">
    <property type="entry name" value="PROKAR_LIPOPROTEIN"/>
    <property type="match status" value="1"/>
</dbReference>
<dbReference type="InterPro" id="IPR028994">
    <property type="entry name" value="Integrin_alpha_N"/>
</dbReference>
<name>A0ABZ0ID91_9GAMM</name>
<sequence length="409" mass="43005">MTKTLSFVVASFIATVIVTACQSPVAVNTKGGGGRSFTQGLTLEEEAYPSANASIGDTNGDGHLDIVLVKGRHWPLQNLVRYGDGEGGFSPISSIGPGPDRSYTGELFDLDGDGDLDMLVSNDSPDPKRVLHNDGQGVFTEVQQFGSPDWNTRHLSVADLNGDGLSDVIAANRGGRKTTDSFVCFGVAMGRFSESCEVIYRGSATTITPADVDGDGDVDLIIPHRDGGQSELRLNDGGGGFAESKAFGPPTVGYRSAAVADFDNDGRIDIAIISPGSSTGVGGSAPDGGNQVIAAPRVGVFYGEPELEFSSLKSMTDSVERPYAILAEDVDRDGRTDLIVGFIEAPSTVWFNEGGRKFTAIRFGDGLGDPFVEKEGTTYGFAVDDLNGDGLMDIVVARSDAPNMVYFGK</sequence>
<evidence type="ECO:0000256" key="1">
    <source>
        <dbReference type="ARBA" id="ARBA00022729"/>
    </source>
</evidence>
<dbReference type="Proteomes" id="UP001626549">
    <property type="component" value="Chromosome"/>
</dbReference>
<dbReference type="SUPFAM" id="SSF69318">
    <property type="entry name" value="Integrin alpha N-terminal domain"/>
    <property type="match status" value="1"/>
</dbReference>
<keyword evidence="1 2" id="KW-0732">Signal</keyword>
<dbReference type="Pfam" id="PF13517">
    <property type="entry name" value="FG-GAP_3"/>
    <property type="match status" value="3"/>
</dbReference>
<evidence type="ECO:0000313" key="3">
    <source>
        <dbReference type="EMBL" id="WOJ97007.1"/>
    </source>
</evidence>
<evidence type="ECO:0000313" key="4">
    <source>
        <dbReference type="Proteomes" id="UP001626549"/>
    </source>
</evidence>
<dbReference type="EMBL" id="CP136865">
    <property type="protein sequence ID" value="WOJ97007.1"/>
    <property type="molecule type" value="Genomic_DNA"/>
</dbReference>
<keyword evidence="4" id="KW-1185">Reference proteome</keyword>
<reference evidence="3 4" key="1">
    <citation type="submission" date="2023-10" db="EMBL/GenBank/DDBJ databases">
        <title>Two novel species belonging to the OM43/NOR5 clade.</title>
        <authorList>
            <person name="Park M."/>
        </authorList>
    </citation>
    <scope>NUCLEOTIDE SEQUENCE [LARGE SCALE GENOMIC DNA]</scope>
    <source>
        <strain evidence="3 4">IMCC45268</strain>
    </source>
</reference>
<dbReference type="Gene3D" id="2.130.10.130">
    <property type="entry name" value="Integrin alpha, N-terminal"/>
    <property type="match status" value="2"/>
</dbReference>
<dbReference type="PANTHER" id="PTHR44103:SF1">
    <property type="entry name" value="PROPROTEIN CONVERTASE P"/>
    <property type="match status" value="1"/>
</dbReference>
<feature type="signal peptide" evidence="2">
    <location>
        <begin position="1"/>
        <end position="20"/>
    </location>
</feature>
<feature type="chain" id="PRO_5046605943" evidence="2">
    <location>
        <begin position="21"/>
        <end position="409"/>
    </location>
</feature>
<proteinExistence type="predicted"/>
<protein>
    <submittedName>
        <fullName evidence="3">VCBS repeat-containing protein</fullName>
    </submittedName>
</protein>
<dbReference type="RefSeq" id="WP_407327693.1">
    <property type="nucleotide sequence ID" value="NZ_CP136865.1"/>
</dbReference>
<dbReference type="PANTHER" id="PTHR44103">
    <property type="entry name" value="PROPROTEIN CONVERTASE P"/>
    <property type="match status" value="1"/>
</dbReference>
<organism evidence="3 4">
    <name type="scientific">Congregibacter brevis</name>
    <dbReference type="NCBI Taxonomy" id="3081201"/>
    <lineage>
        <taxon>Bacteria</taxon>
        <taxon>Pseudomonadati</taxon>
        <taxon>Pseudomonadota</taxon>
        <taxon>Gammaproteobacteria</taxon>
        <taxon>Cellvibrionales</taxon>
        <taxon>Halieaceae</taxon>
        <taxon>Congregibacter</taxon>
    </lineage>
</organism>
<dbReference type="InterPro" id="IPR013517">
    <property type="entry name" value="FG-GAP"/>
</dbReference>
<gene>
    <name evidence="3" type="ORF">R0137_00195</name>
</gene>
<accession>A0ABZ0ID91</accession>